<evidence type="ECO:0000313" key="3">
    <source>
        <dbReference type="EMBL" id="OGY46838.1"/>
    </source>
</evidence>
<evidence type="ECO:0000313" key="4">
    <source>
        <dbReference type="Proteomes" id="UP000178747"/>
    </source>
</evidence>
<evidence type="ECO:0000256" key="1">
    <source>
        <dbReference type="ARBA" id="ARBA00023027"/>
    </source>
</evidence>
<name>A0A1G1Y3G1_9BACT</name>
<gene>
    <name evidence="3" type="ORF">A3J62_03690</name>
</gene>
<dbReference type="InterPro" id="IPR036291">
    <property type="entry name" value="NAD(P)-bd_dom_sf"/>
</dbReference>
<organism evidence="3 4">
    <name type="scientific">Candidatus Buchananbacteria bacterium RIFCSPHIGHO2_02_FULL_38_8</name>
    <dbReference type="NCBI Taxonomy" id="1797538"/>
    <lineage>
        <taxon>Bacteria</taxon>
        <taxon>Candidatus Buchananiibacteriota</taxon>
    </lineage>
</organism>
<keyword evidence="1" id="KW-0520">NAD</keyword>
<dbReference type="Gene3D" id="3.40.50.720">
    <property type="entry name" value="NAD(P)-binding Rossmann-like Domain"/>
    <property type="match status" value="1"/>
</dbReference>
<dbReference type="Gene3D" id="3.90.25.10">
    <property type="entry name" value="UDP-galactose 4-epimerase, domain 1"/>
    <property type="match status" value="1"/>
</dbReference>
<dbReference type="Pfam" id="PF01370">
    <property type="entry name" value="Epimerase"/>
    <property type="match status" value="1"/>
</dbReference>
<protein>
    <recommendedName>
        <fullName evidence="2">NAD-dependent epimerase/dehydratase domain-containing protein</fullName>
    </recommendedName>
</protein>
<dbReference type="InterPro" id="IPR001509">
    <property type="entry name" value="Epimerase_deHydtase"/>
</dbReference>
<dbReference type="PRINTS" id="PR01713">
    <property type="entry name" value="NUCEPIMERASE"/>
</dbReference>
<dbReference type="SUPFAM" id="SSF51735">
    <property type="entry name" value="NAD(P)-binding Rossmann-fold domains"/>
    <property type="match status" value="1"/>
</dbReference>
<dbReference type="EMBL" id="MHIH01000066">
    <property type="protein sequence ID" value="OGY46838.1"/>
    <property type="molecule type" value="Genomic_DNA"/>
</dbReference>
<feature type="domain" description="NAD-dependent epimerase/dehydratase" evidence="2">
    <location>
        <begin position="3"/>
        <end position="244"/>
    </location>
</feature>
<dbReference type="PANTHER" id="PTHR43574">
    <property type="entry name" value="EPIMERASE-RELATED"/>
    <property type="match status" value="1"/>
</dbReference>
<reference evidence="3 4" key="1">
    <citation type="journal article" date="2016" name="Nat. Commun.">
        <title>Thousands of microbial genomes shed light on interconnected biogeochemical processes in an aquifer system.</title>
        <authorList>
            <person name="Anantharaman K."/>
            <person name="Brown C.T."/>
            <person name="Hug L.A."/>
            <person name="Sharon I."/>
            <person name="Castelle C.J."/>
            <person name="Probst A.J."/>
            <person name="Thomas B.C."/>
            <person name="Singh A."/>
            <person name="Wilkins M.J."/>
            <person name="Karaoz U."/>
            <person name="Brodie E.L."/>
            <person name="Williams K.H."/>
            <person name="Hubbard S.S."/>
            <person name="Banfield J.F."/>
        </authorList>
    </citation>
    <scope>NUCLEOTIDE SEQUENCE [LARGE SCALE GENOMIC DNA]</scope>
</reference>
<evidence type="ECO:0000259" key="2">
    <source>
        <dbReference type="Pfam" id="PF01370"/>
    </source>
</evidence>
<comment type="caution">
    <text evidence="3">The sequence shown here is derived from an EMBL/GenBank/DDBJ whole genome shotgun (WGS) entry which is preliminary data.</text>
</comment>
<proteinExistence type="predicted"/>
<dbReference type="AlphaFoldDB" id="A0A1G1Y3G1"/>
<accession>A0A1G1Y3G1</accession>
<dbReference type="Proteomes" id="UP000178747">
    <property type="component" value="Unassembled WGS sequence"/>
</dbReference>
<sequence length="317" mass="36279">MAILVTGSAGFIGSHVVKAIIARGIEVVGLDNFNSYYDPKLKEARINEFLHDFSFKNYRLDLADFEGLRQIFKENKIDKICHLAAQAGVRYSLEHPAVYIQSNIVGTHNLLELAKEYEIRDFIFASSSSVYGGNKKVPFSESDPVDSPISLYAATKKANELEAHVYHHLYGLNCWGLRFFTVYGPWGRPDMALFKFTKAISESQPIEVYNMGRHRRDFTYIDDVVQGVLAAVDKCQGYEIINLGNSTPVDLEYFIKVIEENLGKKAQKNYLPLQPGDVVETYADIEKAKKFLDYNPQTKIEEGINKFIEWYKYKNYY</sequence>